<protein>
    <submittedName>
        <fullName evidence="2">Glycosyltransferase family 9 protein</fullName>
    </submittedName>
</protein>
<gene>
    <name evidence="2" type="ORF">HBH26_12955</name>
</gene>
<comment type="caution">
    <text evidence="2">The sequence shown here is derived from an EMBL/GenBank/DDBJ whole genome shotgun (WGS) entry which is preliminary data.</text>
</comment>
<accession>A0ABX1CSV0</accession>
<keyword evidence="3" id="KW-1185">Reference proteome</keyword>
<name>A0ABX1CSV0_9SPHN</name>
<dbReference type="Proteomes" id="UP000732399">
    <property type="component" value="Unassembled WGS sequence"/>
</dbReference>
<dbReference type="Gene3D" id="3.40.50.2000">
    <property type="entry name" value="Glycogen Phosphorylase B"/>
    <property type="match status" value="1"/>
</dbReference>
<dbReference type="EMBL" id="JAAVJH010000007">
    <property type="protein sequence ID" value="NJR79492.1"/>
    <property type="molecule type" value="Genomic_DNA"/>
</dbReference>
<sequence>MAAGVDDWTAAMRSGAYERAWDMALASLVARDPATRDDPALPYHLRWVWSGEPVDGRDVLVRCYHGLGDTLQFARFLPLLAARAASVAVEVQESLLPLVSRAFPSIAFHPFDPAHPLPPRGCDVEIGDLPLVLRARPQDAPAAYLSVPPVPLPSGAIGLCHAAGGWDPSRSLSPALLGPVARAYPCVTLVAAASALPVLNPGGCPFDMEQTAALVAGCALVVTVDTMIAHLAGALGRPTWLLLKAEPDWRWDPAARDTPWYPHARLYAQPRPGDWAGAVSRLRRDLPGHASSPCVKRANHGQHRDSLGPRLLG</sequence>
<dbReference type="SUPFAM" id="SSF53756">
    <property type="entry name" value="UDP-Glycosyltransferase/glycogen phosphorylase"/>
    <property type="match status" value="1"/>
</dbReference>
<organism evidence="2 3">
    <name type="scientific">Sphingomonas corticis</name>
    <dbReference type="NCBI Taxonomy" id="2722791"/>
    <lineage>
        <taxon>Bacteria</taxon>
        <taxon>Pseudomonadati</taxon>
        <taxon>Pseudomonadota</taxon>
        <taxon>Alphaproteobacteria</taxon>
        <taxon>Sphingomonadales</taxon>
        <taxon>Sphingomonadaceae</taxon>
        <taxon>Sphingomonas</taxon>
    </lineage>
</organism>
<dbReference type="RefSeq" id="WP_168135047.1">
    <property type="nucleotide sequence ID" value="NZ_JAAVJH010000007.1"/>
</dbReference>
<evidence type="ECO:0000313" key="2">
    <source>
        <dbReference type="EMBL" id="NJR79492.1"/>
    </source>
</evidence>
<evidence type="ECO:0000256" key="1">
    <source>
        <dbReference type="SAM" id="MobiDB-lite"/>
    </source>
</evidence>
<dbReference type="Pfam" id="PF01075">
    <property type="entry name" value="Glyco_transf_9"/>
    <property type="match status" value="1"/>
</dbReference>
<reference evidence="2 3" key="1">
    <citation type="submission" date="2020-03" db="EMBL/GenBank/DDBJ databases">
        <authorList>
            <person name="Wang L."/>
            <person name="He N."/>
            <person name="Li Y."/>
            <person name="Fang Y."/>
            <person name="Zhang F."/>
        </authorList>
    </citation>
    <scope>NUCLEOTIDE SEQUENCE [LARGE SCALE GENOMIC DNA]</scope>
    <source>
        <strain evidence="2 3">36D10-4-7</strain>
    </source>
</reference>
<proteinExistence type="predicted"/>
<dbReference type="InterPro" id="IPR002201">
    <property type="entry name" value="Glyco_trans_9"/>
</dbReference>
<evidence type="ECO:0000313" key="3">
    <source>
        <dbReference type="Proteomes" id="UP000732399"/>
    </source>
</evidence>
<feature type="region of interest" description="Disordered" evidence="1">
    <location>
        <begin position="289"/>
        <end position="313"/>
    </location>
</feature>